<keyword evidence="3" id="KW-1185">Reference proteome</keyword>
<feature type="chain" id="PRO_5017972279" description="Trimeric autotransporter adhesin" evidence="1">
    <location>
        <begin position="18"/>
        <end position="366"/>
    </location>
</feature>
<proteinExistence type="predicted"/>
<reference evidence="2 3" key="1">
    <citation type="submission" date="2018-10" db="EMBL/GenBank/DDBJ databases">
        <title>Genomic Encyclopedia of Archaeal and Bacterial Type Strains, Phase II (KMG-II): from individual species to whole genera.</title>
        <authorList>
            <person name="Goeker M."/>
        </authorList>
    </citation>
    <scope>NUCLEOTIDE SEQUENCE [LARGE SCALE GENOMIC DNA]</scope>
    <source>
        <strain evidence="2 3">DSM 23424</strain>
    </source>
</reference>
<organism evidence="2 3">
    <name type="scientific">Ulvibacter antarcticus</name>
    <dbReference type="NCBI Taxonomy" id="442714"/>
    <lineage>
        <taxon>Bacteria</taxon>
        <taxon>Pseudomonadati</taxon>
        <taxon>Bacteroidota</taxon>
        <taxon>Flavobacteriia</taxon>
        <taxon>Flavobacteriales</taxon>
        <taxon>Flavobacteriaceae</taxon>
        <taxon>Ulvibacter</taxon>
    </lineage>
</organism>
<dbReference type="OrthoDB" id="1218949at2"/>
<evidence type="ECO:0000256" key="1">
    <source>
        <dbReference type="SAM" id="SignalP"/>
    </source>
</evidence>
<sequence length="366" mass="38392">MKILAPFFLFMCITIQAQVGIGTATPKTTLDIVGQPTNSSQLDGIIAPRLTGVQLRAKTYTATETAAIVYVTAADTAPAGQTIDVTQIAYYYFNGTKWVIIAPQSEDWKIAGNSNTNAATNFVGTRNDVDLMFKRNNIQSGVIGSDITSLGYNTVNPLTVTGPHNTAIGHTNLFSTTSGHRNTAIGSGVLTDNTTGYQNTAMGRYSMHFNISGYNNMAIGQESAKWNSTGHDNAAIGFNALRYNGTGSYNVAIGRSSMAETSVGDAIDNVGNNNIAIGANAQLPVRTNSNQLVLGGAAGTSLGGISTATTRTIINGIANSSAGRPTSDNASGVQGEIRVASHGGSRYLYVCYATNSWGRVQLDTSF</sequence>
<accession>A0A3L9YDN0</accession>
<evidence type="ECO:0000313" key="2">
    <source>
        <dbReference type="EMBL" id="RMA58813.1"/>
    </source>
</evidence>
<feature type="signal peptide" evidence="1">
    <location>
        <begin position="1"/>
        <end position="17"/>
    </location>
</feature>
<comment type="caution">
    <text evidence="2">The sequence shown here is derived from an EMBL/GenBank/DDBJ whole genome shotgun (WGS) entry which is preliminary data.</text>
</comment>
<dbReference type="AlphaFoldDB" id="A0A3L9YDN0"/>
<gene>
    <name evidence="2" type="ORF">BXY75_2192</name>
</gene>
<protein>
    <recommendedName>
        <fullName evidence="4">Trimeric autotransporter adhesin</fullName>
    </recommendedName>
</protein>
<keyword evidence="1" id="KW-0732">Signal</keyword>
<dbReference type="EMBL" id="REFC01000013">
    <property type="protein sequence ID" value="RMA58813.1"/>
    <property type="molecule type" value="Genomic_DNA"/>
</dbReference>
<evidence type="ECO:0008006" key="4">
    <source>
        <dbReference type="Google" id="ProtNLM"/>
    </source>
</evidence>
<dbReference type="RefSeq" id="WP_121907751.1">
    <property type="nucleotide sequence ID" value="NZ_REFC01000013.1"/>
</dbReference>
<name>A0A3L9YDN0_9FLAO</name>
<evidence type="ECO:0000313" key="3">
    <source>
        <dbReference type="Proteomes" id="UP000271339"/>
    </source>
</evidence>
<dbReference type="Proteomes" id="UP000271339">
    <property type="component" value="Unassembled WGS sequence"/>
</dbReference>